<dbReference type="EMBL" id="MK072529">
    <property type="protein sequence ID" value="AYV87077.1"/>
    <property type="molecule type" value="Genomic_DNA"/>
</dbReference>
<protein>
    <submittedName>
        <fullName evidence="2">Uncharacterized protein</fullName>
    </submittedName>
</protein>
<feature type="region of interest" description="Disordered" evidence="1">
    <location>
        <begin position="1"/>
        <end position="20"/>
    </location>
</feature>
<proteinExistence type="predicted"/>
<evidence type="ECO:0000313" key="2">
    <source>
        <dbReference type="EMBL" id="AYV87077.1"/>
    </source>
</evidence>
<gene>
    <name evidence="2" type="ORF">Sylvanvirus23_2</name>
</gene>
<reference evidence="2" key="1">
    <citation type="submission" date="2018-10" db="EMBL/GenBank/DDBJ databases">
        <title>Hidden diversity of soil giant viruses.</title>
        <authorList>
            <person name="Schulz F."/>
            <person name="Alteio L."/>
            <person name="Goudeau D."/>
            <person name="Ryan E.M."/>
            <person name="Malmstrom R.R."/>
            <person name="Blanchard J."/>
            <person name="Woyke T."/>
        </authorList>
    </citation>
    <scope>NUCLEOTIDE SEQUENCE</scope>
    <source>
        <strain evidence="2">SYV1</strain>
    </source>
</reference>
<organism evidence="2">
    <name type="scientific">Sylvanvirus sp</name>
    <dbReference type="NCBI Taxonomy" id="2487774"/>
    <lineage>
        <taxon>Viruses</taxon>
    </lineage>
</organism>
<feature type="compositionally biased region" description="Acidic residues" evidence="1">
    <location>
        <begin position="1"/>
        <end position="18"/>
    </location>
</feature>
<sequence length="300" mass="34389">MMEDEENKIEQEQDDEEEKGERIRTKMAKLCLTQPLENTLNILTGPSQVGFQHPVTAPIRVAIIGTSGRQEDLLELDTHMYDLMQQFSIYLIEHMFELLWTSVHLVSGGSAWCDHLAVRLYLENRIYGIQPCHGLSLYLPCQFITSAQPQHSQFEDTGQSDWNLNPGRTLNQLHHRFSQKIGRSTMHDITCAHVLNAVLNTSQRGFHARNNEVAKCDYMIAFTWSHEATNVKEGGTQYTWNKCTQCLQKVHVPLPLLRQYGTTDQFELLMSLVHVESPSSNYSLVGDNVKQQKRKRAMTT</sequence>
<evidence type="ECO:0000256" key="1">
    <source>
        <dbReference type="SAM" id="MobiDB-lite"/>
    </source>
</evidence>
<name>A0A3G5AIQ2_9VIRU</name>
<accession>A0A3G5AIQ2</accession>